<evidence type="ECO:0000256" key="1">
    <source>
        <dbReference type="SAM" id="SignalP"/>
    </source>
</evidence>
<feature type="chain" id="PRO_5041943204" evidence="1">
    <location>
        <begin position="24"/>
        <end position="83"/>
    </location>
</feature>
<accession>A0AAD7FHE2</accession>
<dbReference type="Proteomes" id="UP001221142">
    <property type="component" value="Unassembled WGS sequence"/>
</dbReference>
<keyword evidence="1" id="KW-0732">Signal</keyword>
<gene>
    <name evidence="2" type="ORF">FB45DRAFT_1032995</name>
</gene>
<feature type="signal peptide" evidence="1">
    <location>
        <begin position="1"/>
        <end position="23"/>
    </location>
</feature>
<organism evidence="2 3">
    <name type="scientific">Roridomyces roridus</name>
    <dbReference type="NCBI Taxonomy" id="1738132"/>
    <lineage>
        <taxon>Eukaryota</taxon>
        <taxon>Fungi</taxon>
        <taxon>Dikarya</taxon>
        <taxon>Basidiomycota</taxon>
        <taxon>Agaricomycotina</taxon>
        <taxon>Agaricomycetes</taxon>
        <taxon>Agaricomycetidae</taxon>
        <taxon>Agaricales</taxon>
        <taxon>Marasmiineae</taxon>
        <taxon>Mycenaceae</taxon>
        <taxon>Roridomyces</taxon>
    </lineage>
</organism>
<name>A0AAD7FHE2_9AGAR</name>
<comment type="caution">
    <text evidence="2">The sequence shown here is derived from an EMBL/GenBank/DDBJ whole genome shotgun (WGS) entry which is preliminary data.</text>
</comment>
<dbReference type="EMBL" id="JARKIF010000017">
    <property type="protein sequence ID" value="KAJ7620316.1"/>
    <property type="molecule type" value="Genomic_DNA"/>
</dbReference>
<evidence type="ECO:0000313" key="2">
    <source>
        <dbReference type="EMBL" id="KAJ7620316.1"/>
    </source>
</evidence>
<evidence type="ECO:0000313" key="3">
    <source>
        <dbReference type="Proteomes" id="UP001221142"/>
    </source>
</evidence>
<protein>
    <submittedName>
        <fullName evidence="2">Uncharacterized protein</fullName>
    </submittedName>
</protein>
<reference evidence="2" key="1">
    <citation type="submission" date="2023-03" db="EMBL/GenBank/DDBJ databases">
        <title>Massive genome expansion in bonnet fungi (Mycena s.s.) driven by repeated elements and novel gene families across ecological guilds.</title>
        <authorList>
            <consortium name="Lawrence Berkeley National Laboratory"/>
            <person name="Harder C.B."/>
            <person name="Miyauchi S."/>
            <person name="Viragh M."/>
            <person name="Kuo A."/>
            <person name="Thoen E."/>
            <person name="Andreopoulos B."/>
            <person name="Lu D."/>
            <person name="Skrede I."/>
            <person name="Drula E."/>
            <person name="Henrissat B."/>
            <person name="Morin E."/>
            <person name="Kohler A."/>
            <person name="Barry K."/>
            <person name="LaButti K."/>
            <person name="Morin E."/>
            <person name="Salamov A."/>
            <person name="Lipzen A."/>
            <person name="Mereny Z."/>
            <person name="Hegedus B."/>
            <person name="Baldrian P."/>
            <person name="Stursova M."/>
            <person name="Weitz H."/>
            <person name="Taylor A."/>
            <person name="Grigoriev I.V."/>
            <person name="Nagy L.G."/>
            <person name="Martin F."/>
            <person name="Kauserud H."/>
        </authorList>
    </citation>
    <scope>NUCLEOTIDE SEQUENCE</scope>
    <source>
        <strain evidence="2">9284</strain>
    </source>
</reference>
<sequence>MLVIKVALLAIVLIVHLNVNIRSREDLKHLFKVRFDDEPTLVDASSTSSPDVPLQLTAVKHKIDLNDSNLPLAKRRPGNLEVL</sequence>
<proteinExistence type="predicted"/>
<keyword evidence="3" id="KW-1185">Reference proteome</keyword>
<dbReference type="AlphaFoldDB" id="A0AAD7FHE2"/>